<accession>A0ABU3WK01</accession>
<comment type="caution">
    <text evidence="1">The sequence shown here is derived from an EMBL/GenBank/DDBJ whole genome shotgun (WGS) entry which is preliminary data.</text>
</comment>
<sequence length="181" mass="19840">MSLVLRLLLFAHASTDALAVARFPSDDPLSDRGRRELRRVHPPVVDHALTAPERRAVETAAALGARAEPDTALREVDYGNWTGRSMSEVPEADLAAWLTDPHAAPHGGESIAALLDRTRCWLDTMTDRSGRWLAVTHPSVVRAATVCALGAPASAFWRVDVRPVSVTRLHARDGRWTLRLT</sequence>
<dbReference type="SMART" id="SM00855">
    <property type="entry name" value="PGAM"/>
    <property type="match status" value="1"/>
</dbReference>
<dbReference type="InterPro" id="IPR013078">
    <property type="entry name" value="His_Pase_superF_clade-1"/>
</dbReference>
<keyword evidence="2" id="KW-1185">Reference proteome</keyword>
<proteinExistence type="predicted"/>
<evidence type="ECO:0000313" key="1">
    <source>
        <dbReference type="EMBL" id="MDV2474313.1"/>
    </source>
</evidence>
<dbReference type="RefSeq" id="WP_371305971.1">
    <property type="nucleotide sequence ID" value="NZ_JAWKJJ010000001.1"/>
</dbReference>
<dbReference type="Pfam" id="PF00300">
    <property type="entry name" value="His_Phos_1"/>
    <property type="match status" value="1"/>
</dbReference>
<dbReference type="InterPro" id="IPR029033">
    <property type="entry name" value="His_PPase_superfam"/>
</dbReference>
<dbReference type="EMBL" id="WBMO01000001">
    <property type="protein sequence ID" value="MDV2474313.1"/>
    <property type="molecule type" value="Genomic_DNA"/>
</dbReference>
<dbReference type="SUPFAM" id="SSF53254">
    <property type="entry name" value="Phosphoglycerate mutase-like"/>
    <property type="match status" value="1"/>
</dbReference>
<gene>
    <name evidence="1" type="ORF">F8M49_00830</name>
</gene>
<organism evidence="1 2">
    <name type="scientific">Rhodococcus zopfii</name>
    <dbReference type="NCBI Taxonomy" id="43772"/>
    <lineage>
        <taxon>Bacteria</taxon>
        <taxon>Bacillati</taxon>
        <taxon>Actinomycetota</taxon>
        <taxon>Actinomycetes</taxon>
        <taxon>Mycobacteriales</taxon>
        <taxon>Nocardiaceae</taxon>
        <taxon>Rhodococcus</taxon>
    </lineage>
</organism>
<dbReference type="Proteomes" id="UP001275440">
    <property type="component" value="Unassembled WGS sequence"/>
</dbReference>
<dbReference type="Gene3D" id="3.40.50.1240">
    <property type="entry name" value="Phosphoglycerate mutase-like"/>
    <property type="match status" value="1"/>
</dbReference>
<evidence type="ECO:0000313" key="2">
    <source>
        <dbReference type="Proteomes" id="UP001275440"/>
    </source>
</evidence>
<protein>
    <submittedName>
        <fullName evidence="1">Histidine phosphatase family protein</fullName>
    </submittedName>
</protein>
<name>A0ABU3WK01_9NOCA</name>
<reference evidence="1 2" key="1">
    <citation type="submission" date="2019-10" db="EMBL/GenBank/DDBJ databases">
        <title>Draft Genome Assembly of Rhodococcus zopfii DSM44189.</title>
        <authorList>
            <person name="Sutton J.M."/>
            <person name="Akob D.M."/>
            <person name="Bushman T.J."/>
        </authorList>
    </citation>
    <scope>NUCLEOTIDE SEQUENCE [LARGE SCALE GENOMIC DNA]</scope>
    <source>
        <strain evidence="1 2">DSM 44189</strain>
    </source>
</reference>